<dbReference type="PRINTS" id="PR00053">
    <property type="entry name" value="FORKHEAD"/>
</dbReference>
<evidence type="ECO:0000313" key="11">
    <source>
        <dbReference type="WBParaSite" id="SMRG1_91090.3"/>
    </source>
</evidence>
<dbReference type="SMART" id="SM00240">
    <property type="entry name" value="FHA"/>
    <property type="match status" value="1"/>
</dbReference>
<dbReference type="GO" id="GO:0003700">
    <property type="term" value="F:DNA-binding transcription factor activity"/>
    <property type="evidence" value="ECO:0007669"/>
    <property type="project" value="InterPro"/>
</dbReference>
<feature type="compositionally biased region" description="Low complexity" evidence="7">
    <location>
        <begin position="521"/>
        <end position="552"/>
    </location>
</feature>
<keyword evidence="5 6" id="KW-0539">Nucleus</keyword>
<dbReference type="Proteomes" id="UP000050790">
    <property type="component" value="Unassembled WGS sequence"/>
</dbReference>
<dbReference type="AlphaFoldDB" id="A0AA85ANA3"/>
<evidence type="ECO:0000256" key="6">
    <source>
        <dbReference type="PROSITE-ProRule" id="PRU00089"/>
    </source>
</evidence>
<feature type="compositionally biased region" description="Polar residues" evidence="7">
    <location>
        <begin position="895"/>
        <end position="910"/>
    </location>
</feature>
<feature type="region of interest" description="Disordered" evidence="7">
    <location>
        <begin position="121"/>
        <end position="144"/>
    </location>
</feature>
<evidence type="ECO:0000256" key="2">
    <source>
        <dbReference type="ARBA" id="ARBA00023015"/>
    </source>
</evidence>
<dbReference type="GO" id="GO:0006357">
    <property type="term" value="P:regulation of transcription by RNA polymerase II"/>
    <property type="evidence" value="ECO:0007669"/>
    <property type="project" value="UniProtKB-ARBA"/>
</dbReference>
<dbReference type="PROSITE" id="PS00658">
    <property type="entry name" value="FORK_HEAD_2"/>
    <property type="match status" value="1"/>
</dbReference>
<evidence type="ECO:0000256" key="7">
    <source>
        <dbReference type="SAM" id="MobiDB-lite"/>
    </source>
</evidence>
<dbReference type="WBParaSite" id="SMRG1_91090.3">
    <property type="protein sequence ID" value="SMRG1_91090.3"/>
    <property type="gene ID" value="SMRG1_91090"/>
</dbReference>
<evidence type="ECO:0000313" key="10">
    <source>
        <dbReference type="Proteomes" id="UP000050790"/>
    </source>
</evidence>
<keyword evidence="4" id="KW-0804">Transcription</keyword>
<dbReference type="SUPFAM" id="SSF46785">
    <property type="entry name" value="Winged helix' DNA-binding domain"/>
    <property type="match status" value="1"/>
</dbReference>
<keyword evidence="2" id="KW-0805">Transcription regulation</keyword>
<dbReference type="PROSITE" id="PS50006">
    <property type="entry name" value="FHA_DOMAIN"/>
    <property type="match status" value="1"/>
</dbReference>
<dbReference type="SMART" id="SM00339">
    <property type="entry name" value="FH"/>
    <property type="match status" value="1"/>
</dbReference>
<dbReference type="InterPro" id="IPR036390">
    <property type="entry name" value="WH_DNA-bd_sf"/>
</dbReference>
<evidence type="ECO:0000256" key="5">
    <source>
        <dbReference type="ARBA" id="ARBA00023242"/>
    </source>
</evidence>
<feature type="compositionally biased region" description="Basic and acidic residues" evidence="7">
    <location>
        <begin position="566"/>
        <end position="575"/>
    </location>
</feature>
<evidence type="ECO:0000256" key="1">
    <source>
        <dbReference type="ARBA" id="ARBA00004123"/>
    </source>
</evidence>
<feature type="compositionally biased region" description="Acidic residues" evidence="7">
    <location>
        <begin position="553"/>
        <end position="565"/>
    </location>
</feature>
<feature type="compositionally biased region" description="Polar residues" evidence="7">
    <location>
        <begin position="577"/>
        <end position="596"/>
    </location>
</feature>
<proteinExistence type="predicted"/>
<feature type="region of interest" description="Disordered" evidence="7">
    <location>
        <begin position="518"/>
        <end position="596"/>
    </location>
</feature>
<feature type="compositionally biased region" description="Polar residues" evidence="7">
    <location>
        <begin position="132"/>
        <end position="142"/>
    </location>
</feature>
<dbReference type="GO" id="GO:0045893">
    <property type="term" value="P:positive regulation of DNA-templated transcription"/>
    <property type="evidence" value="ECO:0007669"/>
    <property type="project" value="UniProtKB-ARBA"/>
</dbReference>
<feature type="domain" description="FHA" evidence="8">
    <location>
        <begin position="25"/>
        <end position="76"/>
    </location>
</feature>
<organism evidence="10 11">
    <name type="scientific">Schistosoma margrebowiei</name>
    <dbReference type="NCBI Taxonomy" id="48269"/>
    <lineage>
        <taxon>Eukaryota</taxon>
        <taxon>Metazoa</taxon>
        <taxon>Spiralia</taxon>
        <taxon>Lophotrochozoa</taxon>
        <taxon>Platyhelminthes</taxon>
        <taxon>Trematoda</taxon>
        <taxon>Digenea</taxon>
        <taxon>Strigeidida</taxon>
        <taxon>Schistosomatoidea</taxon>
        <taxon>Schistosomatidae</taxon>
        <taxon>Schistosoma</taxon>
    </lineage>
</organism>
<dbReference type="FunFam" id="1.10.10.10:FF:000030">
    <property type="entry name" value="Forkhead box protein K2"/>
    <property type="match status" value="1"/>
</dbReference>
<dbReference type="GO" id="GO:0043565">
    <property type="term" value="F:sequence-specific DNA binding"/>
    <property type="evidence" value="ECO:0007669"/>
    <property type="project" value="InterPro"/>
</dbReference>
<feature type="domain" description="Fork-head" evidence="9">
    <location>
        <begin position="425"/>
        <end position="519"/>
    </location>
</feature>
<evidence type="ECO:0000256" key="4">
    <source>
        <dbReference type="ARBA" id="ARBA00023163"/>
    </source>
</evidence>
<evidence type="ECO:0008006" key="12">
    <source>
        <dbReference type="Google" id="ProtNLM"/>
    </source>
</evidence>
<accession>A0AA85ANA3</accession>
<dbReference type="InterPro" id="IPR001766">
    <property type="entry name" value="Fork_head_dom"/>
</dbReference>
<feature type="DNA-binding region" description="Fork-head" evidence="6">
    <location>
        <begin position="425"/>
        <end position="519"/>
    </location>
</feature>
<dbReference type="Gene3D" id="2.60.200.20">
    <property type="match status" value="1"/>
</dbReference>
<dbReference type="Pfam" id="PF00498">
    <property type="entry name" value="FHA"/>
    <property type="match status" value="1"/>
</dbReference>
<dbReference type="InterPro" id="IPR018122">
    <property type="entry name" value="TF_fork_head_CS_1"/>
</dbReference>
<feature type="region of interest" description="Disordered" evidence="7">
    <location>
        <begin position="887"/>
        <end position="911"/>
    </location>
</feature>
<dbReference type="Gene3D" id="1.10.10.10">
    <property type="entry name" value="Winged helix-like DNA-binding domain superfamily/Winged helix DNA-binding domain"/>
    <property type="match status" value="1"/>
</dbReference>
<dbReference type="InterPro" id="IPR036388">
    <property type="entry name" value="WH-like_DNA-bd_sf"/>
</dbReference>
<dbReference type="InterPro" id="IPR000253">
    <property type="entry name" value="FHA_dom"/>
</dbReference>
<protein>
    <recommendedName>
        <fullName evidence="12">Fork-head domain-containing protein</fullName>
    </recommendedName>
</protein>
<dbReference type="PANTHER" id="PTHR45881:SF6">
    <property type="entry name" value="FORK-HEAD DOMAIN-CONTAINING PROTEIN"/>
    <property type="match status" value="1"/>
</dbReference>
<dbReference type="PROSITE" id="PS00657">
    <property type="entry name" value="FORK_HEAD_1"/>
    <property type="match status" value="1"/>
</dbReference>
<sequence length="981" mass="109352">MIDNKRLSTKITGPSCTVVSDKSVVTVGRKSHIPVDVCLDDSECVSRKHLEIHRKNKDIYLRCLSKNGIFIDGSFHIGRPDFVLLADGCKLRFPSTNIVIIVEVVELEPFCHPKKRASWRSSLDHTNRGEPTLSTDQNNRNMTDPLISPILTSKGFEENSHSSFCFESGNCRNTPEERHDVSCNNLKIDYQNSIPDSSLNSLQGPATSNCALLPVEPLFVQSDQNFNIPAIRAATTVLQNLIQNDNQSKSLNIDNESLFQSENSDVVTKMNHIARLFAFSSLAQLSQLDAHKSSTLTLSNLVNFPSHQLYDCRSTELNCSTFNHGLSDLTKNPFVLSSNSPESQLKKSDIIEQNTLTVDDLDDTADSSVAAIHQNVTTYCNDDHNDDGNNNNNGCTIQESESTINKLAANLASTTAIDRGSTFRKPPYSYAQLIIQAIASAPNQRLTLADIYAHISKTFPYYKPHEKGWQNSIRHNLSLNRYFIRVPRSQSEPGKGAFWQLDPYCETCLINQAFRKRRQTSSKSSSSSADLNQTNNANNNANDDSNNDQNQYDGDDDDDVVDDEEQQHQEKKGEQKNVLNDNSHNENSIDNNTIDVNNSAFPVTSRELFFNDNSQHNPLNNTTYIGNNSNASASQCVFVQSNYCLKQQNHHLQNVQSLLHPHSFCLSNSLSSLSTPSSPSSVMLSSFGDHQQRQDESSAVLHYSNDLPTTNGDRLQCLFPFSLSNDRKLQPDPPTRTMILSHDLDTAALLANHSNSNMNLSFNQILNGGNNISDSIQEPSHCLTTKLSVPSDFNNNLPSPLLPISSNFNWGALNNSQEWLRLANLGCDNLSPSSLTAFCELWQLSDQEFRKKNLFLAAQLVKAHQNLNNLTLSADKDAMNAKNENIEISTHEESLSTSDNPTDLSATRNISDFPLNRKHRHTDQLSISPISISSALSPPFWASKCSRSPVEGEQEQADKHKETTVKNHFFVNPTTFYAMQS</sequence>
<reference evidence="11" key="1">
    <citation type="submission" date="2023-11" db="UniProtKB">
        <authorList>
            <consortium name="WormBaseParasite"/>
        </authorList>
    </citation>
    <scope>IDENTIFICATION</scope>
</reference>
<dbReference type="InterPro" id="IPR030456">
    <property type="entry name" value="TF_fork_head_CS_2"/>
</dbReference>
<dbReference type="Pfam" id="PF00250">
    <property type="entry name" value="Forkhead"/>
    <property type="match status" value="1"/>
</dbReference>
<dbReference type="PANTHER" id="PTHR45881">
    <property type="entry name" value="CHECKPOINT SUPPRESSOR 1-LIKE, ISOFORM A-RELATED"/>
    <property type="match status" value="1"/>
</dbReference>
<name>A0AA85ANA3_9TREM</name>
<dbReference type="PROSITE" id="PS50039">
    <property type="entry name" value="FORK_HEAD_3"/>
    <property type="match status" value="1"/>
</dbReference>
<evidence type="ECO:0000259" key="9">
    <source>
        <dbReference type="PROSITE" id="PS50039"/>
    </source>
</evidence>
<dbReference type="SUPFAM" id="SSF49879">
    <property type="entry name" value="SMAD/FHA domain"/>
    <property type="match status" value="1"/>
</dbReference>
<evidence type="ECO:0000256" key="3">
    <source>
        <dbReference type="ARBA" id="ARBA00023125"/>
    </source>
</evidence>
<dbReference type="GO" id="GO:0005634">
    <property type="term" value="C:nucleus"/>
    <property type="evidence" value="ECO:0007669"/>
    <property type="project" value="UniProtKB-SubCell"/>
</dbReference>
<comment type="subcellular location">
    <subcellularLocation>
        <location evidence="1 6">Nucleus</location>
    </subcellularLocation>
</comment>
<evidence type="ECO:0000259" key="8">
    <source>
        <dbReference type="PROSITE" id="PS50006"/>
    </source>
</evidence>
<dbReference type="InterPro" id="IPR008984">
    <property type="entry name" value="SMAD_FHA_dom_sf"/>
</dbReference>
<keyword evidence="3 6" id="KW-0238">DNA-binding</keyword>